<comment type="caution">
    <text evidence="1">The sequence shown here is derived from an EMBL/GenBank/DDBJ whole genome shotgun (WGS) entry which is preliminary data.</text>
</comment>
<accession>A0ACC2C1D6</accession>
<evidence type="ECO:0000313" key="1">
    <source>
        <dbReference type="EMBL" id="KAJ7535442.1"/>
    </source>
</evidence>
<sequence length="170" mass="19403">MCDAGLQCSVVRHEIYLESLVEKLLWSSIFWLLSASLGSISVGKIAKNYTQHVHELVTELMPLAQSYIESIKIKEPFVKRLCNNGCTGEDDQIEHSQRIKLMHSHSADSVTDVKHMVDWLCAYSVAIDSAVPSMQMAASEFDWRNGWFLIQKITPQHMMWLKRAGFCEDL</sequence>
<proteinExistence type="predicted"/>
<protein>
    <submittedName>
        <fullName evidence="1">Uncharacterized protein</fullName>
    </submittedName>
</protein>
<reference evidence="2" key="1">
    <citation type="journal article" date="2024" name="Proc. Natl. Acad. Sci. U.S.A.">
        <title>Extraordinary preservation of gene collinearity over three hundred million years revealed in homosporous lycophytes.</title>
        <authorList>
            <person name="Li C."/>
            <person name="Wickell D."/>
            <person name="Kuo L.Y."/>
            <person name="Chen X."/>
            <person name="Nie B."/>
            <person name="Liao X."/>
            <person name="Peng D."/>
            <person name="Ji J."/>
            <person name="Jenkins J."/>
            <person name="Williams M."/>
            <person name="Shu S."/>
            <person name="Plott C."/>
            <person name="Barry K."/>
            <person name="Rajasekar S."/>
            <person name="Grimwood J."/>
            <person name="Han X."/>
            <person name="Sun S."/>
            <person name="Hou Z."/>
            <person name="He W."/>
            <person name="Dai G."/>
            <person name="Sun C."/>
            <person name="Schmutz J."/>
            <person name="Leebens-Mack J.H."/>
            <person name="Li F.W."/>
            <person name="Wang L."/>
        </authorList>
    </citation>
    <scope>NUCLEOTIDE SEQUENCE [LARGE SCALE GENOMIC DNA]</scope>
    <source>
        <strain evidence="2">cv. PW_Plant_1</strain>
    </source>
</reference>
<dbReference type="Proteomes" id="UP001162992">
    <property type="component" value="Chromosome 12"/>
</dbReference>
<evidence type="ECO:0000313" key="2">
    <source>
        <dbReference type="Proteomes" id="UP001162992"/>
    </source>
</evidence>
<keyword evidence="2" id="KW-1185">Reference proteome</keyword>
<name>A0ACC2C1D6_DIPCM</name>
<organism evidence="1 2">
    <name type="scientific">Diphasiastrum complanatum</name>
    <name type="common">Issler's clubmoss</name>
    <name type="synonym">Lycopodium complanatum</name>
    <dbReference type="NCBI Taxonomy" id="34168"/>
    <lineage>
        <taxon>Eukaryota</taxon>
        <taxon>Viridiplantae</taxon>
        <taxon>Streptophyta</taxon>
        <taxon>Embryophyta</taxon>
        <taxon>Tracheophyta</taxon>
        <taxon>Lycopodiopsida</taxon>
        <taxon>Lycopodiales</taxon>
        <taxon>Lycopodiaceae</taxon>
        <taxon>Lycopodioideae</taxon>
        <taxon>Diphasiastrum</taxon>
    </lineage>
</organism>
<dbReference type="EMBL" id="CM055103">
    <property type="protein sequence ID" value="KAJ7535442.1"/>
    <property type="molecule type" value="Genomic_DNA"/>
</dbReference>
<gene>
    <name evidence="1" type="ORF">O6H91_12G034000</name>
</gene>